<dbReference type="PANTHER" id="PTHR42829">
    <property type="entry name" value="NADH-UBIQUINONE OXIDOREDUCTASE CHAIN 5"/>
    <property type="match status" value="1"/>
</dbReference>
<keyword evidence="4 7" id="KW-1133">Transmembrane helix</keyword>
<dbReference type="NCBIfam" id="NF005141">
    <property type="entry name" value="PRK06590.1"/>
    <property type="match status" value="1"/>
</dbReference>
<evidence type="ECO:0000259" key="9">
    <source>
        <dbReference type="Pfam" id="PF00662"/>
    </source>
</evidence>
<evidence type="ECO:0000256" key="5">
    <source>
        <dbReference type="ARBA" id="ARBA00023136"/>
    </source>
</evidence>
<evidence type="ECO:0000313" key="11">
    <source>
        <dbReference type="Proteomes" id="UP000004080"/>
    </source>
</evidence>
<feature type="transmembrane region" description="Helical" evidence="7">
    <location>
        <begin position="542"/>
        <end position="561"/>
    </location>
</feature>
<feature type="transmembrane region" description="Helical" evidence="7">
    <location>
        <begin position="493"/>
        <end position="511"/>
    </location>
</feature>
<feature type="transmembrane region" description="Helical" evidence="7">
    <location>
        <begin position="335"/>
        <end position="352"/>
    </location>
</feature>
<evidence type="ECO:0000256" key="3">
    <source>
        <dbReference type="ARBA" id="ARBA00022692"/>
    </source>
</evidence>
<keyword evidence="3 6" id="KW-0812">Transmembrane</keyword>
<dbReference type="GO" id="GO:0015990">
    <property type="term" value="P:electron transport coupled proton transport"/>
    <property type="evidence" value="ECO:0007669"/>
    <property type="project" value="TreeGrafter"/>
</dbReference>
<evidence type="ECO:0000256" key="6">
    <source>
        <dbReference type="RuleBase" id="RU000320"/>
    </source>
</evidence>
<dbReference type="InterPro" id="IPR001516">
    <property type="entry name" value="Proton_antipo_N"/>
</dbReference>
<evidence type="ECO:0000256" key="7">
    <source>
        <dbReference type="SAM" id="Phobius"/>
    </source>
</evidence>
<evidence type="ECO:0000313" key="10">
    <source>
        <dbReference type="EMBL" id="EIT83783.1"/>
    </source>
</evidence>
<feature type="transmembrane region" description="Helical" evidence="7">
    <location>
        <begin position="275"/>
        <end position="296"/>
    </location>
</feature>
<dbReference type="Gene3D" id="1.20.5.2700">
    <property type="match status" value="1"/>
</dbReference>
<dbReference type="InterPro" id="IPR003945">
    <property type="entry name" value="NU5C-like"/>
</dbReference>
<dbReference type="PRINTS" id="PR01434">
    <property type="entry name" value="NADHDHGNASE5"/>
</dbReference>
<dbReference type="GO" id="GO:0008137">
    <property type="term" value="F:NADH dehydrogenase (ubiquinone) activity"/>
    <property type="evidence" value="ECO:0007669"/>
    <property type="project" value="InterPro"/>
</dbReference>
<dbReference type="AlphaFoldDB" id="I8UAE5"/>
<feature type="transmembrane region" description="Helical" evidence="7">
    <location>
        <begin position="6"/>
        <end position="22"/>
    </location>
</feature>
<dbReference type="Pfam" id="PF00361">
    <property type="entry name" value="Proton_antipo_M"/>
    <property type="match status" value="1"/>
</dbReference>
<organism evidence="10 11">
    <name type="scientific">Fictibacillus macauensis ZFHKF-1</name>
    <dbReference type="NCBI Taxonomy" id="1196324"/>
    <lineage>
        <taxon>Bacteria</taxon>
        <taxon>Bacillati</taxon>
        <taxon>Bacillota</taxon>
        <taxon>Bacilli</taxon>
        <taxon>Bacillales</taxon>
        <taxon>Fictibacillaceae</taxon>
        <taxon>Fictibacillus</taxon>
    </lineage>
</organism>
<keyword evidence="10" id="KW-0830">Ubiquinone</keyword>
<feature type="transmembrane region" description="Helical" evidence="7">
    <location>
        <begin position="206"/>
        <end position="224"/>
    </location>
</feature>
<dbReference type="PATRIC" id="fig|1196324.3.peg.3809"/>
<dbReference type="Proteomes" id="UP000004080">
    <property type="component" value="Unassembled WGS sequence"/>
</dbReference>
<accession>I8UAE5</accession>
<evidence type="ECO:0000256" key="2">
    <source>
        <dbReference type="ARBA" id="ARBA00008483"/>
    </source>
</evidence>
<dbReference type="GO" id="GO:0003954">
    <property type="term" value="F:NADH dehydrogenase activity"/>
    <property type="evidence" value="ECO:0007669"/>
    <property type="project" value="TreeGrafter"/>
</dbReference>
<feature type="transmembrane region" description="Helical" evidence="7">
    <location>
        <begin position="245"/>
        <end position="269"/>
    </location>
</feature>
<dbReference type="RefSeq" id="WP_007203808.1">
    <property type="nucleotide sequence ID" value="NZ_AKKV01000045.1"/>
</dbReference>
<dbReference type="Pfam" id="PF00662">
    <property type="entry name" value="Proton_antipo_N"/>
    <property type="match status" value="1"/>
</dbReference>
<dbReference type="NCBIfam" id="TIGR01974">
    <property type="entry name" value="NDH_I_L"/>
    <property type="match status" value="1"/>
</dbReference>
<feature type="transmembrane region" description="Helical" evidence="7">
    <location>
        <begin position="595"/>
        <end position="618"/>
    </location>
</feature>
<dbReference type="eggNOG" id="COG1009">
    <property type="taxonomic scope" value="Bacteria"/>
</dbReference>
<dbReference type="GO" id="GO:0005886">
    <property type="term" value="C:plasma membrane"/>
    <property type="evidence" value="ECO:0007669"/>
    <property type="project" value="UniProtKB-SubCell"/>
</dbReference>
<dbReference type="InterPro" id="IPR018393">
    <property type="entry name" value="NADHpl_OxRdtase_5_subgr"/>
</dbReference>
<sequence length="619" mass="67325">MVHYAFMIPLFPLLSFLLHLLFRKRVRSIAPILGCICTLVPLVLSVGVLIARFQGTTYTKEIEWLSLGKTAITMGVVITPLNAMMLVIVSLVSFLVHVYSKEYMKDSERLGTYYSYLGLFTFAMLGLVMSVNVVQLYIFWELVGVGSFLLIGFHYTSLAARAAAKKAFIMTRIGDVGLLIGIILLYWKTGSFSFAAIFQSVASGGISQEMITVTALLIFVGAIGKSGQLPLHTWLPDAMEGPTPVSALIHAATMVAAGVYLVAIMYPLFLASSVAMTTVAVIGGITAIFAASIGLVQDDLKRVLAYSTVSQLGYMMLALGSGGYDAGVFHLMTHAFFKALLFLAAGSVIHAVHTQNIREMGGLWNKLKFTGPLFVVGALSLSGFPLFAGFFSKDAIFAAVYHDGRYVLFFIALLTAFLTSLYMFRLVFLVFFGPAAEKIYRENSIILLAPMVVLGILAVVAGYIGSSWFGAPLQRFLHDGTTSLPLEAHGPVWLPYVAILISLAGIGVAYVRYGRRKDFHHENTSSSPVTMLLKNKYYVDEVYGVIFVKGAAFIGTIFVFVERYIIEGMVGTLASTVQWLAKCGSAFQNGQVQRYGAVAITGLALMLLLFIVLTGGYLQ</sequence>
<keyword evidence="5 7" id="KW-0472">Membrane</keyword>
<evidence type="ECO:0000256" key="4">
    <source>
        <dbReference type="ARBA" id="ARBA00022989"/>
    </source>
</evidence>
<gene>
    <name evidence="10" type="ORF">A374_18706</name>
</gene>
<feature type="domain" description="NADH-Ubiquinone oxidoreductase (complex I) chain 5 N-terminal" evidence="9">
    <location>
        <begin position="64"/>
        <end position="114"/>
    </location>
</feature>
<proteinExistence type="inferred from homology"/>
<feature type="transmembrane region" description="Helical" evidence="7">
    <location>
        <begin position="373"/>
        <end position="391"/>
    </location>
</feature>
<feature type="transmembrane region" description="Helical" evidence="7">
    <location>
        <begin position="303"/>
        <end position="323"/>
    </location>
</feature>
<feature type="transmembrane region" description="Helical" evidence="7">
    <location>
        <begin position="445"/>
        <end position="465"/>
    </location>
</feature>
<feature type="transmembrane region" description="Helical" evidence="7">
    <location>
        <begin position="29"/>
        <end position="51"/>
    </location>
</feature>
<dbReference type="PANTHER" id="PTHR42829:SF2">
    <property type="entry name" value="NADH-UBIQUINONE OXIDOREDUCTASE CHAIN 5"/>
    <property type="match status" value="1"/>
</dbReference>
<feature type="transmembrane region" description="Helical" evidence="7">
    <location>
        <begin position="111"/>
        <end position="131"/>
    </location>
</feature>
<evidence type="ECO:0000256" key="1">
    <source>
        <dbReference type="ARBA" id="ARBA00004651"/>
    </source>
</evidence>
<dbReference type="OrthoDB" id="9807568at2"/>
<feature type="transmembrane region" description="Helical" evidence="7">
    <location>
        <begin position="71"/>
        <end position="99"/>
    </location>
</feature>
<feature type="domain" description="NADH:quinone oxidoreductase/Mrp antiporter transmembrane" evidence="8">
    <location>
        <begin position="131"/>
        <end position="419"/>
    </location>
</feature>
<keyword evidence="11" id="KW-1185">Reference proteome</keyword>
<protein>
    <submittedName>
        <fullName evidence="10">NADH:ubiquinone oxidoreductase subunit L</fullName>
    </submittedName>
</protein>
<dbReference type="STRING" id="1196324.A374_18706"/>
<name>I8UAE5_9BACL</name>
<dbReference type="GO" id="GO:0042773">
    <property type="term" value="P:ATP synthesis coupled electron transport"/>
    <property type="evidence" value="ECO:0007669"/>
    <property type="project" value="InterPro"/>
</dbReference>
<dbReference type="PRINTS" id="PR01435">
    <property type="entry name" value="NPOXDRDTASE5"/>
</dbReference>
<evidence type="ECO:0000259" key="8">
    <source>
        <dbReference type="Pfam" id="PF00361"/>
    </source>
</evidence>
<feature type="transmembrane region" description="Helical" evidence="7">
    <location>
        <begin position="406"/>
        <end position="433"/>
    </location>
</feature>
<reference evidence="10 11" key="1">
    <citation type="journal article" date="2012" name="J. Bacteriol.">
        <title>Genome of Bacillus macauensis ZFHKF-1, a Long-Chain-Forming Bacterium.</title>
        <authorList>
            <person name="Cai L."/>
            <person name="Zhang T."/>
        </authorList>
    </citation>
    <scope>NUCLEOTIDE SEQUENCE [LARGE SCALE GENOMIC DNA]</scope>
    <source>
        <strain evidence="10 11">ZFHKF-1</strain>
    </source>
</reference>
<comment type="caution">
    <text evidence="10">The sequence shown here is derived from an EMBL/GenBank/DDBJ whole genome shotgun (WGS) entry which is preliminary data.</text>
</comment>
<dbReference type="EMBL" id="AKKV01000045">
    <property type="protein sequence ID" value="EIT83783.1"/>
    <property type="molecule type" value="Genomic_DNA"/>
</dbReference>
<feature type="transmembrane region" description="Helical" evidence="7">
    <location>
        <begin position="137"/>
        <end position="155"/>
    </location>
</feature>
<comment type="similarity">
    <text evidence="2">Belongs to the CPA3 antiporters (TC 2.A.63) subunit A family.</text>
</comment>
<comment type="subcellular location">
    <subcellularLocation>
        <location evidence="1">Cell membrane</location>
        <topology evidence="1">Multi-pass membrane protein</topology>
    </subcellularLocation>
    <subcellularLocation>
        <location evidence="6">Membrane</location>
        <topology evidence="6">Multi-pass membrane protein</topology>
    </subcellularLocation>
</comment>
<dbReference type="InterPro" id="IPR001750">
    <property type="entry name" value="ND/Mrp_TM"/>
</dbReference>